<comment type="similarity">
    <text evidence="1">Belongs to the PspA/Vipp/IM30 family.</text>
</comment>
<dbReference type="InterPro" id="IPR007157">
    <property type="entry name" value="PspA_VIPP1"/>
</dbReference>
<dbReference type="EMBL" id="FQXH01000005">
    <property type="protein sequence ID" value="SHG95669.1"/>
    <property type="molecule type" value="Genomic_DNA"/>
</dbReference>
<dbReference type="STRING" id="1123350.SAMN02744040_00338"/>
<sequence>MGILKRISNIIKGKANSALDNIENPIELLDLKIKEMEESLNKAKLSSAEVIGNCHTIKKQLEQVQKEVQDYDEKIKLALSKNNEELAKKALQRKLDLDKKYESLKKSYEESRAKADELKKKLISLEEEIIKTRQYRDEAAARLNSAEASKKVNEILSNIDAGHNSINIDDIERKIQNKEALAEGIAELKDNTMSLDKEFEKLESEIDLDAELQKYKNQS</sequence>
<organism evidence="3 4">
    <name type="scientific">Tepidibacter thalassicus DSM 15285</name>
    <dbReference type="NCBI Taxonomy" id="1123350"/>
    <lineage>
        <taxon>Bacteria</taxon>
        <taxon>Bacillati</taxon>
        <taxon>Bacillota</taxon>
        <taxon>Clostridia</taxon>
        <taxon>Peptostreptococcales</taxon>
        <taxon>Peptostreptococcaceae</taxon>
        <taxon>Tepidibacter</taxon>
    </lineage>
</organism>
<dbReference type="OrthoDB" id="9779630at2"/>
<protein>
    <submittedName>
        <fullName evidence="3">Phage shock protein A (PspA) family protein</fullName>
    </submittedName>
</protein>
<evidence type="ECO:0000313" key="4">
    <source>
        <dbReference type="Proteomes" id="UP000242520"/>
    </source>
</evidence>
<dbReference type="PANTHER" id="PTHR31088">
    <property type="entry name" value="MEMBRANE-ASSOCIATED PROTEIN VIPP1, CHLOROPLASTIC"/>
    <property type="match status" value="1"/>
</dbReference>
<feature type="coiled-coil region" evidence="2">
    <location>
        <begin position="26"/>
        <end position="135"/>
    </location>
</feature>
<feature type="coiled-coil region" evidence="2">
    <location>
        <begin position="168"/>
        <end position="205"/>
    </location>
</feature>
<proteinExistence type="inferred from homology"/>
<keyword evidence="4" id="KW-1185">Reference proteome</keyword>
<evidence type="ECO:0000256" key="2">
    <source>
        <dbReference type="SAM" id="Coils"/>
    </source>
</evidence>
<keyword evidence="2" id="KW-0175">Coiled coil</keyword>
<dbReference type="AlphaFoldDB" id="A0A1M5P2P4"/>
<dbReference type="PANTHER" id="PTHR31088:SF6">
    <property type="entry name" value="PHAGE SHOCK PROTEIN A"/>
    <property type="match status" value="1"/>
</dbReference>
<reference evidence="4" key="1">
    <citation type="submission" date="2016-11" db="EMBL/GenBank/DDBJ databases">
        <authorList>
            <person name="Varghese N."/>
            <person name="Submissions S."/>
        </authorList>
    </citation>
    <scope>NUCLEOTIDE SEQUENCE [LARGE SCALE GENOMIC DNA]</scope>
    <source>
        <strain evidence="4">DSM 15285</strain>
    </source>
</reference>
<evidence type="ECO:0000313" key="3">
    <source>
        <dbReference type="EMBL" id="SHG95669.1"/>
    </source>
</evidence>
<dbReference type="Pfam" id="PF04012">
    <property type="entry name" value="PspA_IM30"/>
    <property type="match status" value="1"/>
</dbReference>
<name>A0A1M5P2P4_9FIRM</name>
<evidence type="ECO:0000256" key="1">
    <source>
        <dbReference type="ARBA" id="ARBA00043985"/>
    </source>
</evidence>
<dbReference type="Proteomes" id="UP000242520">
    <property type="component" value="Unassembled WGS sequence"/>
</dbReference>
<dbReference type="RefSeq" id="WP_072723130.1">
    <property type="nucleotide sequence ID" value="NZ_FQXH01000005.1"/>
</dbReference>
<accession>A0A1M5P2P4</accession>
<gene>
    <name evidence="3" type="ORF">SAMN02744040_00338</name>
</gene>